<dbReference type="Gene3D" id="3.20.20.210">
    <property type="match status" value="1"/>
</dbReference>
<organism evidence="2 3">
    <name type="scientific">Candidatus Aquicultor secundus</name>
    <dbReference type="NCBI Taxonomy" id="1973895"/>
    <lineage>
        <taxon>Bacteria</taxon>
        <taxon>Bacillati</taxon>
        <taxon>Actinomycetota</taxon>
        <taxon>Candidatus Aquicultoria</taxon>
        <taxon>Candidatus Aquicultorales</taxon>
        <taxon>Candidatus Aquicultoraceae</taxon>
        <taxon>Candidatus Aquicultor</taxon>
    </lineage>
</organism>
<proteinExistence type="predicted"/>
<dbReference type="Pfam" id="PF01208">
    <property type="entry name" value="URO-D"/>
    <property type="match status" value="1"/>
</dbReference>
<dbReference type="InterPro" id="IPR038071">
    <property type="entry name" value="UROD/MetE-like_sf"/>
</dbReference>
<dbReference type="SUPFAM" id="SSF51726">
    <property type="entry name" value="UROD/MetE-like"/>
    <property type="match status" value="1"/>
</dbReference>
<dbReference type="AlphaFoldDB" id="A0A2M7T5R1"/>
<dbReference type="InterPro" id="IPR000257">
    <property type="entry name" value="Uroporphyrinogen_deCOase"/>
</dbReference>
<accession>A0A2M7T5R1</accession>
<dbReference type="GO" id="GO:0004853">
    <property type="term" value="F:uroporphyrinogen decarboxylase activity"/>
    <property type="evidence" value="ECO:0007669"/>
    <property type="project" value="InterPro"/>
</dbReference>
<evidence type="ECO:0000259" key="1">
    <source>
        <dbReference type="Pfam" id="PF01208"/>
    </source>
</evidence>
<name>A0A2M7T5R1_9ACTN</name>
<sequence>MAEQMVLNQKERLISILRREPTEKRTFIAPDGATSMAVIEVMEKTDCYLPEAHGDALMMAKLAIAANRLTSAENIGIPFCTTVEAKAIGSTVELGTKEKRPKTTAYALESIADIDRLLPIDPGSGRAKVCVEAVTIVS</sequence>
<feature type="domain" description="Uroporphyrinogen decarboxylase (URO-D)" evidence="1">
    <location>
        <begin position="9"/>
        <end position="137"/>
    </location>
</feature>
<dbReference type="EMBL" id="PFNG01000230">
    <property type="protein sequence ID" value="PIZ35678.1"/>
    <property type="molecule type" value="Genomic_DNA"/>
</dbReference>
<comment type="caution">
    <text evidence="2">The sequence shown here is derived from an EMBL/GenBank/DDBJ whole genome shotgun (WGS) entry which is preliminary data.</text>
</comment>
<dbReference type="Proteomes" id="UP000230956">
    <property type="component" value="Unassembled WGS sequence"/>
</dbReference>
<dbReference type="PANTHER" id="PTHR47099:SF1">
    <property type="entry name" value="METHYLCOBAMIDE:COM METHYLTRANSFERASE MTBA"/>
    <property type="match status" value="1"/>
</dbReference>
<dbReference type="InterPro" id="IPR052024">
    <property type="entry name" value="Methanogen_methyltrans"/>
</dbReference>
<evidence type="ECO:0000313" key="2">
    <source>
        <dbReference type="EMBL" id="PIZ35678.1"/>
    </source>
</evidence>
<gene>
    <name evidence="2" type="ORF">COY37_09865</name>
</gene>
<protein>
    <recommendedName>
        <fullName evidence="1">Uroporphyrinogen decarboxylase (URO-D) domain-containing protein</fullName>
    </recommendedName>
</protein>
<dbReference type="PANTHER" id="PTHR47099">
    <property type="entry name" value="METHYLCOBAMIDE:COM METHYLTRANSFERASE MTBA"/>
    <property type="match status" value="1"/>
</dbReference>
<evidence type="ECO:0000313" key="3">
    <source>
        <dbReference type="Proteomes" id="UP000230956"/>
    </source>
</evidence>
<reference evidence="3" key="1">
    <citation type="submission" date="2017-09" db="EMBL/GenBank/DDBJ databases">
        <title>Depth-based differentiation of microbial function through sediment-hosted aquifers and enrichment of novel symbionts in the deep terrestrial subsurface.</title>
        <authorList>
            <person name="Probst A.J."/>
            <person name="Ladd B."/>
            <person name="Jarett J.K."/>
            <person name="Geller-Mcgrath D.E."/>
            <person name="Sieber C.M.K."/>
            <person name="Emerson J.B."/>
            <person name="Anantharaman K."/>
            <person name="Thomas B.C."/>
            <person name="Malmstrom R."/>
            <person name="Stieglmeier M."/>
            <person name="Klingl A."/>
            <person name="Woyke T."/>
            <person name="Ryan C.M."/>
            <person name="Banfield J.F."/>
        </authorList>
    </citation>
    <scope>NUCLEOTIDE SEQUENCE [LARGE SCALE GENOMIC DNA]</scope>
</reference>
<dbReference type="GO" id="GO:0006779">
    <property type="term" value="P:porphyrin-containing compound biosynthetic process"/>
    <property type="evidence" value="ECO:0007669"/>
    <property type="project" value="InterPro"/>
</dbReference>